<reference evidence="3" key="1">
    <citation type="submission" date="2023-03" db="EMBL/GenBank/DDBJ databases">
        <title>Massive genome expansion in bonnet fungi (Mycena s.s.) driven by repeated elements and novel gene families across ecological guilds.</title>
        <authorList>
            <consortium name="Lawrence Berkeley National Laboratory"/>
            <person name="Harder C.B."/>
            <person name="Miyauchi S."/>
            <person name="Viragh M."/>
            <person name="Kuo A."/>
            <person name="Thoen E."/>
            <person name="Andreopoulos B."/>
            <person name="Lu D."/>
            <person name="Skrede I."/>
            <person name="Drula E."/>
            <person name="Henrissat B."/>
            <person name="Morin E."/>
            <person name="Kohler A."/>
            <person name="Barry K."/>
            <person name="LaButti K."/>
            <person name="Morin E."/>
            <person name="Salamov A."/>
            <person name="Lipzen A."/>
            <person name="Mereny Z."/>
            <person name="Hegedus B."/>
            <person name="Baldrian P."/>
            <person name="Stursova M."/>
            <person name="Weitz H."/>
            <person name="Taylor A."/>
            <person name="Grigoriev I.V."/>
            <person name="Nagy L.G."/>
            <person name="Martin F."/>
            <person name="Kauserud H."/>
        </authorList>
    </citation>
    <scope>NUCLEOTIDE SEQUENCE</scope>
    <source>
        <strain evidence="3">CBHHK173m</strain>
    </source>
</reference>
<evidence type="ECO:0000313" key="4">
    <source>
        <dbReference type="Proteomes" id="UP001222325"/>
    </source>
</evidence>
<keyword evidence="4" id="KW-1185">Reference proteome</keyword>
<keyword evidence="3" id="KW-0436">Ligase</keyword>
<dbReference type="Proteomes" id="UP001222325">
    <property type="component" value="Unassembled WGS sequence"/>
</dbReference>
<evidence type="ECO:0000259" key="1">
    <source>
        <dbReference type="Pfam" id="PF00501"/>
    </source>
</evidence>
<dbReference type="InterPro" id="IPR045851">
    <property type="entry name" value="AMP-bd_C_sf"/>
</dbReference>
<dbReference type="PANTHER" id="PTHR24096">
    <property type="entry name" value="LONG-CHAIN-FATTY-ACID--COA LIGASE"/>
    <property type="match status" value="1"/>
</dbReference>
<dbReference type="PROSITE" id="PS00455">
    <property type="entry name" value="AMP_BINDING"/>
    <property type="match status" value="1"/>
</dbReference>
<dbReference type="Gene3D" id="3.40.50.12780">
    <property type="entry name" value="N-terminal domain of ligase-like"/>
    <property type="match status" value="1"/>
</dbReference>
<protein>
    <submittedName>
        <fullName evidence="3">Phenylacetyl-CoA ligase</fullName>
    </submittedName>
</protein>
<comment type="caution">
    <text evidence="3">The sequence shown here is derived from an EMBL/GenBank/DDBJ whole genome shotgun (WGS) entry which is preliminary data.</text>
</comment>
<organism evidence="3 4">
    <name type="scientific">Mycena belliarum</name>
    <dbReference type="NCBI Taxonomy" id="1033014"/>
    <lineage>
        <taxon>Eukaryota</taxon>
        <taxon>Fungi</taxon>
        <taxon>Dikarya</taxon>
        <taxon>Basidiomycota</taxon>
        <taxon>Agaricomycotina</taxon>
        <taxon>Agaricomycetes</taxon>
        <taxon>Agaricomycetidae</taxon>
        <taxon>Agaricales</taxon>
        <taxon>Marasmiineae</taxon>
        <taxon>Mycenaceae</taxon>
        <taxon>Mycena</taxon>
    </lineage>
</organism>
<dbReference type="InterPro" id="IPR025110">
    <property type="entry name" value="AMP-bd_C"/>
</dbReference>
<dbReference type="Pfam" id="PF13193">
    <property type="entry name" value="AMP-binding_C"/>
    <property type="match status" value="1"/>
</dbReference>
<gene>
    <name evidence="3" type="ORF">B0H15DRAFT_778032</name>
</gene>
<accession>A0AAD6U899</accession>
<dbReference type="InterPro" id="IPR042099">
    <property type="entry name" value="ANL_N_sf"/>
</dbReference>
<proteinExistence type="predicted"/>
<feature type="domain" description="AMP-binding enzyme C-terminal" evidence="2">
    <location>
        <begin position="468"/>
        <end position="554"/>
    </location>
</feature>
<dbReference type="Pfam" id="PF00501">
    <property type="entry name" value="AMP-binding"/>
    <property type="match status" value="1"/>
</dbReference>
<sequence length="574" mass="62498">MSAFSSSIPLPLIPDDLTLEQFILRDTGDSGRPRRPNSAPWLICDTTGRTVYLKEIRERTTGLANSLHSKFGIGSTSQVLIFSSNHIVDYPICIWSVHRLGAIVSPCNPSSTVPELTHQLSQTCPSLIIAHAAVMDVALASACEVGIPPERIVVLEGDGDSYRDRVTINDLVSQGLRLHSLELGRKWRTGEGEGRTRIAFFCASSGTTGKPKIVAISHFAAVANVLQIATHNRVNDETYGSAEERRYRPGDVCLGVLPFYRQSALLHLMHFVLFTGMTVVVVPKFNFKAMLDSIVRHKVNQLMLVPPQVALLCKETIVQNYDLSAIRAVLCAGAPLSMELNQQLIDLLPDAQIGQAYGQTESTGVASMCSTRTKHGFNGGELVPGVTARIVASDGTPAGYNQPGELLLRTPATALGYFGDQDATREAFVDGWLHTGDQVEINERNEIIYIDRLKEIMKVRGFQVAPAELEGCMLGCEVVADVCVVGIPDTFSGEVPLAFVVLTAAAASTVQDNPEAAAQLKGSIMEYVAKLKSPYKHVRRVEFLDSIPKNPSGKLLRRLLRERARQLIGTSAKL</sequence>
<dbReference type="PANTHER" id="PTHR24096:SF422">
    <property type="entry name" value="BCDNA.GH02901"/>
    <property type="match status" value="1"/>
</dbReference>
<evidence type="ECO:0000259" key="2">
    <source>
        <dbReference type="Pfam" id="PF13193"/>
    </source>
</evidence>
<feature type="domain" description="AMP-dependent synthetase/ligase" evidence="1">
    <location>
        <begin position="39"/>
        <end position="418"/>
    </location>
</feature>
<dbReference type="EMBL" id="JARJCN010000019">
    <property type="protein sequence ID" value="KAJ7091870.1"/>
    <property type="molecule type" value="Genomic_DNA"/>
</dbReference>
<dbReference type="InterPro" id="IPR020845">
    <property type="entry name" value="AMP-binding_CS"/>
</dbReference>
<dbReference type="SUPFAM" id="SSF56801">
    <property type="entry name" value="Acetyl-CoA synthetase-like"/>
    <property type="match status" value="1"/>
</dbReference>
<evidence type="ECO:0000313" key="3">
    <source>
        <dbReference type="EMBL" id="KAJ7091870.1"/>
    </source>
</evidence>
<name>A0AAD6U899_9AGAR</name>
<dbReference type="InterPro" id="IPR000873">
    <property type="entry name" value="AMP-dep_synth/lig_dom"/>
</dbReference>
<dbReference type="Gene3D" id="3.30.300.30">
    <property type="match status" value="1"/>
</dbReference>
<dbReference type="GO" id="GO:0016405">
    <property type="term" value="F:CoA-ligase activity"/>
    <property type="evidence" value="ECO:0007669"/>
    <property type="project" value="TreeGrafter"/>
</dbReference>
<dbReference type="AlphaFoldDB" id="A0AAD6U899"/>